<reference evidence="1" key="1">
    <citation type="journal article" date="2020" name="Int. J. Syst. Evol. Microbiol.">
        <title>Aquipluma nitroreducens gen. nov. sp. nov., a novel facultatively anaerobic bacterium isolated from a freshwater lake.</title>
        <authorList>
            <person name="Watanabe M."/>
            <person name="Kojima H."/>
            <person name="Fukui M."/>
        </authorList>
    </citation>
    <scope>NUCLEOTIDE SEQUENCE</scope>
    <source>
        <strain evidence="1">MeG22</strain>
    </source>
</reference>
<dbReference type="EMBL" id="AP018694">
    <property type="protein sequence ID" value="BBE16974.1"/>
    <property type="molecule type" value="Genomic_DNA"/>
</dbReference>
<accession>A0A5K7S6J7</accession>
<evidence type="ECO:0000313" key="2">
    <source>
        <dbReference type="Proteomes" id="UP001193389"/>
    </source>
</evidence>
<name>A0A5K7S6J7_9BACT</name>
<sequence>MIFLIIFDIIYLFVWLMSIEMNPVKGLIVAASAALIMPWARPTHLPSGRKVAIRSLAYIVYKNVSERRKSNNPI</sequence>
<evidence type="ECO:0000313" key="1">
    <source>
        <dbReference type="EMBL" id="BBE16974.1"/>
    </source>
</evidence>
<dbReference type="KEGG" id="anf:AQPE_1121"/>
<dbReference type="AlphaFoldDB" id="A0A5K7S6J7"/>
<proteinExistence type="predicted"/>
<dbReference type="Proteomes" id="UP001193389">
    <property type="component" value="Chromosome"/>
</dbReference>
<keyword evidence="2" id="KW-1185">Reference proteome</keyword>
<organism evidence="1 2">
    <name type="scientific">Aquipluma nitroreducens</name>
    <dbReference type="NCBI Taxonomy" id="2010828"/>
    <lineage>
        <taxon>Bacteria</taxon>
        <taxon>Pseudomonadati</taxon>
        <taxon>Bacteroidota</taxon>
        <taxon>Bacteroidia</taxon>
        <taxon>Marinilabiliales</taxon>
        <taxon>Prolixibacteraceae</taxon>
        <taxon>Aquipluma</taxon>
    </lineage>
</organism>
<protein>
    <submittedName>
        <fullName evidence="1">Uncharacterized protein</fullName>
    </submittedName>
</protein>
<gene>
    <name evidence="1" type="ORF">AQPE_1121</name>
</gene>